<evidence type="ECO:0000313" key="2">
    <source>
        <dbReference type="Proteomes" id="UP000253606"/>
    </source>
</evidence>
<dbReference type="KEGG" id="abas:ACPOL_5770"/>
<name>A0A2Z5G8Y5_9BACT</name>
<gene>
    <name evidence="1" type="ORF">ACPOL_5770</name>
</gene>
<proteinExistence type="predicted"/>
<keyword evidence="2" id="KW-1185">Reference proteome</keyword>
<protein>
    <submittedName>
        <fullName evidence="1">Uncharacterized protein</fullName>
    </submittedName>
</protein>
<dbReference type="Proteomes" id="UP000253606">
    <property type="component" value="Chromosome"/>
</dbReference>
<reference evidence="1 2" key="1">
    <citation type="journal article" date="2018" name="Front. Microbiol.">
        <title>Hydrolytic Capabilities as a Key to Environmental Success: Chitinolytic and Cellulolytic Acidobacteria From Acidic Sub-arctic Soils and Boreal Peatlands.</title>
        <authorList>
            <person name="Belova S.E."/>
            <person name="Ravin N.V."/>
            <person name="Pankratov T.A."/>
            <person name="Rakitin A.L."/>
            <person name="Ivanova A.A."/>
            <person name="Beletsky A.V."/>
            <person name="Mardanov A.V."/>
            <person name="Sinninghe Damste J.S."/>
            <person name="Dedysh S.N."/>
        </authorList>
    </citation>
    <scope>NUCLEOTIDE SEQUENCE [LARGE SCALE GENOMIC DNA]</scope>
    <source>
        <strain evidence="1 2">SBC82</strain>
    </source>
</reference>
<dbReference type="EMBL" id="CP030840">
    <property type="protein sequence ID" value="AXC15016.1"/>
    <property type="molecule type" value="Genomic_DNA"/>
</dbReference>
<dbReference type="AlphaFoldDB" id="A0A2Z5G8Y5"/>
<evidence type="ECO:0000313" key="1">
    <source>
        <dbReference type="EMBL" id="AXC15016.1"/>
    </source>
</evidence>
<sequence length="37" mass="4021">MVMSSSGYRLSIEEKDGNSRAIVALTQVSGNRSAYEI</sequence>
<organism evidence="1 2">
    <name type="scientific">Acidisarcina polymorpha</name>
    <dbReference type="NCBI Taxonomy" id="2211140"/>
    <lineage>
        <taxon>Bacteria</taxon>
        <taxon>Pseudomonadati</taxon>
        <taxon>Acidobacteriota</taxon>
        <taxon>Terriglobia</taxon>
        <taxon>Terriglobales</taxon>
        <taxon>Acidobacteriaceae</taxon>
        <taxon>Acidisarcina</taxon>
    </lineage>
</organism>
<accession>A0A2Z5G8Y5</accession>